<dbReference type="RefSeq" id="WP_189939155.1">
    <property type="nucleotide sequence ID" value="NZ_BMSX01000010.1"/>
</dbReference>
<accession>A0A918CGR8</accession>
<gene>
    <name evidence="1" type="ORF">GCM10010251_43950</name>
</gene>
<dbReference type="AlphaFoldDB" id="A0A918CGR8"/>
<name>A0A918CGR8_9ACTN</name>
<organism evidence="1 2">
    <name type="scientific">Streptomyces aurantiogriseus</name>
    <dbReference type="NCBI Taxonomy" id="66870"/>
    <lineage>
        <taxon>Bacteria</taxon>
        <taxon>Bacillati</taxon>
        <taxon>Actinomycetota</taxon>
        <taxon>Actinomycetes</taxon>
        <taxon>Kitasatosporales</taxon>
        <taxon>Streptomycetaceae</taxon>
        <taxon>Streptomyces</taxon>
    </lineage>
</organism>
<dbReference type="Proteomes" id="UP000658320">
    <property type="component" value="Unassembled WGS sequence"/>
</dbReference>
<reference evidence="1" key="1">
    <citation type="journal article" date="2014" name="Int. J. Syst. Evol. Microbiol.">
        <title>Complete genome sequence of Corynebacterium casei LMG S-19264T (=DSM 44701T), isolated from a smear-ripened cheese.</title>
        <authorList>
            <consortium name="US DOE Joint Genome Institute (JGI-PGF)"/>
            <person name="Walter F."/>
            <person name="Albersmeier A."/>
            <person name="Kalinowski J."/>
            <person name="Ruckert C."/>
        </authorList>
    </citation>
    <scope>NUCLEOTIDE SEQUENCE</scope>
    <source>
        <strain evidence="1">JCM 4346</strain>
    </source>
</reference>
<keyword evidence="2" id="KW-1185">Reference proteome</keyword>
<protein>
    <submittedName>
        <fullName evidence="1">Uncharacterized protein</fullName>
    </submittedName>
</protein>
<sequence length="59" mass="6374">MTGTSVSRTGRVRVCVVDGEPALTEVLSGPRRKTDRARVRMIHGVRGPGYAVRPVEAGR</sequence>
<reference evidence="1" key="2">
    <citation type="submission" date="2020-09" db="EMBL/GenBank/DDBJ databases">
        <authorList>
            <person name="Sun Q."/>
            <person name="Ohkuma M."/>
        </authorList>
    </citation>
    <scope>NUCLEOTIDE SEQUENCE</scope>
    <source>
        <strain evidence="1">JCM 4346</strain>
    </source>
</reference>
<comment type="caution">
    <text evidence="1">The sequence shown here is derived from an EMBL/GenBank/DDBJ whole genome shotgun (WGS) entry which is preliminary data.</text>
</comment>
<evidence type="ECO:0000313" key="2">
    <source>
        <dbReference type="Proteomes" id="UP000658320"/>
    </source>
</evidence>
<proteinExistence type="predicted"/>
<dbReference type="EMBL" id="BMSX01000010">
    <property type="protein sequence ID" value="GGR23101.1"/>
    <property type="molecule type" value="Genomic_DNA"/>
</dbReference>
<evidence type="ECO:0000313" key="1">
    <source>
        <dbReference type="EMBL" id="GGR23101.1"/>
    </source>
</evidence>